<evidence type="ECO:0000313" key="10">
    <source>
        <dbReference type="EMBL" id="PIP33516.1"/>
    </source>
</evidence>
<evidence type="ECO:0000256" key="2">
    <source>
        <dbReference type="ARBA" id="ARBA00022730"/>
    </source>
</evidence>
<dbReference type="FunFam" id="1.10.8.50:FF:000001">
    <property type="entry name" value="30S ribosomal protein S13"/>
    <property type="match status" value="1"/>
</dbReference>
<evidence type="ECO:0000313" key="11">
    <source>
        <dbReference type="Proteomes" id="UP000230729"/>
    </source>
</evidence>
<dbReference type="GO" id="GO:0006412">
    <property type="term" value="P:translation"/>
    <property type="evidence" value="ECO:0007669"/>
    <property type="project" value="UniProtKB-UniRule"/>
</dbReference>
<evidence type="ECO:0000256" key="7">
    <source>
        <dbReference type="HAMAP-Rule" id="MF_01315"/>
    </source>
</evidence>
<comment type="function">
    <text evidence="7">Located at the top of the head of the 30S subunit, it contacts several helices of the 16S rRNA. In the 70S ribosome it contacts the 23S rRNA (bridge B1a) and protein L5 of the 50S subunit (bridge B1b), connecting the 2 subunits; these bridges are implicated in subunit movement. Contacts the tRNAs in the A and P-sites.</text>
</comment>
<evidence type="ECO:0000256" key="5">
    <source>
        <dbReference type="ARBA" id="ARBA00023274"/>
    </source>
</evidence>
<evidence type="ECO:0000256" key="1">
    <source>
        <dbReference type="ARBA" id="ARBA00008080"/>
    </source>
</evidence>
<dbReference type="Gene3D" id="1.10.8.50">
    <property type="match status" value="1"/>
</dbReference>
<dbReference type="PROSITE" id="PS50159">
    <property type="entry name" value="RIBOSOMAL_S13_2"/>
    <property type="match status" value="1"/>
</dbReference>
<evidence type="ECO:0000256" key="8">
    <source>
        <dbReference type="RuleBase" id="RU003830"/>
    </source>
</evidence>
<dbReference type="Pfam" id="PF00416">
    <property type="entry name" value="Ribosomal_S13"/>
    <property type="match status" value="1"/>
</dbReference>
<dbReference type="AlphaFoldDB" id="A0A2G9ZK16"/>
<comment type="similarity">
    <text evidence="1 7 8">Belongs to the universal ribosomal protein uS13 family.</text>
</comment>
<dbReference type="Proteomes" id="UP000230729">
    <property type="component" value="Unassembled WGS sequence"/>
</dbReference>
<dbReference type="PROSITE" id="PS00646">
    <property type="entry name" value="RIBOSOMAL_S13_1"/>
    <property type="match status" value="1"/>
</dbReference>
<dbReference type="InterPro" id="IPR018269">
    <property type="entry name" value="Ribosomal_uS13_CS"/>
</dbReference>
<feature type="region of interest" description="Disordered" evidence="9">
    <location>
        <begin position="89"/>
        <end position="130"/>
    </location>
</feature>
<keyword evidence="4 7" id="KW-0689">Ribosomal protein</keyword>
<evidence type="ECO:0000256" key="3">
    <source>
        <dbReference type="ARBA" id="ARBA00022884"/>
    </source>
</evidence>
<dbReference type="GO" id="GO:0015935">
    <property type="term" value="C:small ribosomal subunit"/>
    <property type="evidence" value="ECO:0007669"/>
    <property type="project" value="TreeGrafter"/>
</dbReference>
<comment type="subunit">
    <text evidence="7">Part of the 30S ribosomal subunit. Forms a loose heterodimer with protein S19. Forms two bridges to the 50S subunit in the 70S ribosome.</text>
</comment>
<evidence type="ECO:0000256" key="9">
    <source>
        <dbReference type="SAM" id="MobiDB-lite"/>
    </source>
</evidence>
<comment type="caution">
    <text evidence="10">The sequence shown here is derived from an EMBL/GenBank/DDBJ whole genome shotgun (WGS) entry which is preliminary data.</text>
</comment>
<dbReference type="SUPFAM" id="SSF46946">
    <property type="entry name" value="S13-like H2TH domain"/>
    <property type="match status" value="1"/>
</dbReference>
<sequence length="130" mass="14756">MSLRISGIVLPNEKKLEIALTYLYGIGLTKAGQILATAKINPAVRVKDLSEEEANRLRVILEKNEKLEGDLRREVYGNIKRLKEIRSYRGSRHGKNLPVRGQRTKTNSRTIRGNKRMTMLSGRKPSAQKT</sequence>
<dbReference type="GO" id="GO:0019843">
    <property type="term" value="F:rRNA binding"/>
    <property type="evidence" value="ECO:0007669"/>
    <property type="project" value="UniProtKB-UniRule"/>
</dbReference>
<dbReference type="NCBIfam" id="TIGR03631">
    <property type="entry name" value="uS13_bact"/>
    <property type="match status" value="1"/>
</dbReference>
<keyword evidence="2 7" id="KW-0699">rRNA-binding</keyword>
<accession>A0A2G9ZK16</accession>
<organism evidence="10 11">
    <name type="scientific">Candidatus Falkowbacteria bacterium CG23_combo_of_CG06-09_8_20_14_all_49_15</name>
    <dbReference type="NCBI Taxonomy" id="1974572"/>
    <lineage>
        <taxon>Bacteria</taxon>
        <taxon>Candidatus Falkowiibacteriota</taxon>
    </lineage>
</organism>
<keyword evidence="3 7" id="KW-0694">RNA-binding</keyword>
<dbReference type="InterPro" id="IPR010979">
    <property type="entry name" value="Ribosomal_uS13-like_H2TH"/>
</dbReference>
<keyword evidence="5 7" id="KW-0687">Ribonucleoprotein</keyword>
<dbReference type="PANTHER" id="PTHR10871">
    <property type="entry name" value="30S RIBOSOMAL PROTEIN S13/40S RIBOSOMAL PROTEIN S18"/>
    <property type="match status" value="1"/>
</dbReference>
<evidence type="ECO:0000256" key="6">
    <source>
        <dbReference type="ARBA" id="ARBA00035166"/>
    </source>
</evidence>
<dbReference type="InterPro" id="IPR001892">
    <property type="entry name" value="Ribosomal_uS13"/>
</dbReference>
<dbReference type="PANTHER" id="PTHR10871:SF1">
    <property type="entry name" value="SMALL RIBOSOMAL SUBUNIT PROTEIN US13M"/>
    <property type="match status" value="1"/>
</dbReference>
<proteinExistence type="inferred from homology"/>
<dbReference type="InterPro" id="IPR019980">
    <property type="entry name" value="Ribosomal_uS13_bac-type"/>
</dbReference>
<evidence type="ECO:0000256" key="4">
    <source>
        <dbReference type="ARBA" id="ARBA00022980"/>
    </source>
</evidence>
<keyword evidence="7" id="KW-0820">tRNA-binding</keyword>
<dbReference type="Gene3D" id="4.10.910.10">
    <property type="entry name" value="30s ribosomal protein s13, domain 2"/>
    <property type="match status" value="1"/>
</dbReference>
<protein>
    <recommendedName>
        <fullName evidence="6 7">Small ribosomal subunit protein uS13</fullName>
    </recommendedName>
</protein>
<dbReference type="GO" id="GO:0000049">
    <property type="term" value="F:tRNA binding"/>
    <property type="evidence" value="ECO:0007669"/>
    <property type="project" value="UniProtKB-UniRule"/>
</dbReference>
<dbReference type="GO" id="GO:0005829">
    <property type="term" value="C:cytosol"/>
    <property type="evidence" value="ECO:0007669"/>
    <property type="project" value="TreeGrafter"/>
</dbReference>
<dbReference type="EMBL" id="PCSD01000094">
    <property type="protein sequence ID" value="PIP33516.1"/>
    <property type="molecule type" value="Genomic_DNA"/>
</dbReference>
<dbReference type="HAMAP" id="MF_01315">
    <property type="entry name" value="Ribosomal_uS13"/>
    <property type="match status" value="1"/>
</dbReference>
<name>A0A2G9ZK16_9BACT</name>
<dbReference type="PIRSF" id="PIRSF002134">
    <property type="entry name" value="Ribosomal_S13"/>
    <property type="match status" value="1"/>
</dbReference>
<reference evidence="10 11" key="1">
    <citation type="submission" date="2017-09" db="EMBL/GenBank/DDBJ databases">
        <title>Depth-based differentiation of microbial function through sediment-hosted aquifers and enrichment of novel symbionts in the deep terrestrial subsurface.</title>
        <authorList>
            <person name="Probst A.J."/>
            <person name="Ladd B."/>
            <person name="Jarett J.K."/>
            <person name="Geller-Mcgrath D.E."/>
            <person name="Sieber C.M."/>
            <person name="Emerson J.B."/>
            <person name="Anantharaman K."/>
            <person name="Thomas B.C."/>
            <person name="Malmstrom R."/>
            <person name="Stieglmeier M."/>
            <person name="Klingl A."/>
            <person name="Woyke T."/>
            <person name="Ryan C.M."/>
            <person name="Banfield J.F."/>
        </authorList>
    </citation>
    <scope>NUCLEOTIDE SEQUENCE [LARGE SCALE GENOMIC DNA]</scope>
    <source>
        <strain evidence="10">CG23_combo_of_CG06-09_8_20_14_all_49_15</strain>
    </source>
</reference>
<dbReference type="InterPro" id="IPR027437">
    <property type="entry name" value="Rbsml_uS13_C"/>
</dbReference>
<dbReference type="GO" id="GO:0003735">
    <property type="term" value="F:structural constituent of ribosome"/>
    <property type="evidence" value="ECO:0007669"/>
    <property type="project" value="InterPro"/>
</dbReference>
<gene>
    <name evidence="7" type="primary">rpsM</name>
    <name evidence="10" type="ORF">COX22_03820</name>
</gene>